<evidence type="ECO:0000256" key="9">
    <source>
        <dbReference type="ARBA" id="ARBA00022630"/>
    </source>
</evidence>
<dbReference type="SUPFAM" id="SSF56194">
    <property type="entry name" value="Uridine diphospho-N-Acetylenolpyruvylglucosamine reductase, MurB, C-terminal domain"/>
    <property type="match status" value="1"/>
</dbReference>
<feature type="active site" evidence="19">
    <location>
        <position position="307"/>
    </location>
</feature>
<feature type="active site" evidence="19">
    <location>
        <position position="177"/>
    </location>
</feature>
<dbReference type="InterPro" id="IPR006094">
    <property type="entry name" value="Oxid_FAD_bind_N"/>
</dbReference>
<keyword evidence="11 19" id="KW-0521">NADP</keyword>
<dbReference type="GO" id="GO:0005829">
    <property type="term" value="C:cytosol"/>
    <property type="evidence" value="ECO:0007669"/>
    <property type="project" value="TreeGrafter"/>
</dbReference>
<comment type="function">
    <text evidence="2 19">Cell wall formation.</text>
</comment>
<dbReference type="PANTHER" id="PTHR21071:SF4">
    <property type="entry name" value="UDP-N-ACETYLENOLPYRUVOYLGLUCOSAMINE REDUCTASE"/>
    <property type="match status" value="1"/>
</dbReference>
<comment type="similarity">
    <text evidence="19">Belongs to the MurB family.</text>
</comment>
<dbReference type="Gene3D" id="3.30.465.10">
    <property type="match status" value="1"/>
</dbReference>
<dbReference type="Gene3D" id="3.30.43.10">
    <property type="entry name" value="Uridine Diphospho-n-acetylenolpyruvylglucosamine Reductase, domain 2"/>
    <property type="match status" value="1"/>
</dbReference>
<dbReference type="Pfam" id="PF02873">
    <property type="entry name" value="MurB_C"/>
    <property type="match status" value="1"/>
</dbReference>
<accession>A0A7T5R266</accession>
<keyword evidence="13 19" id="KW-0573">Peptidoglycan synthesis</keyword>
<evidence type="ECO:0000256" key="6">
    <source>
        <dbReference type="ARBA" id="ARBA00015188"/>
    </source>
</evidence>
<dbReference type="GO" id="GO:0008360">
    <property type="term" value="P:regulation of cell shape"/>
    <property type="evidence" value="ECO:0007669"/>
    <property type="project" value="UniProtKB-KW"/>
</dbReference>
<evidence type="ECO:0000256" key="10">
    <source>
        <dbReference type="ARBA" id="ARBA00022827"/>
    </source>
</evidence>
<dbReference type="UniPathway" id="UPA00219"/>
<dbReference type="PANTHER" id="PTHR21071">
    <property type="entry name" value="UDP-N-ACETYLENOLPYRUVOYLGLUCOSAMINE REDUCTASE"/>
    <property type="match status" value="1"/>
</dbReference>
<evidence type="ECO:0000256" key="4">
    <source>
        <dbReference type="ARBA" id="ARBA00004752"/>
    </source>
</evidence>
<evidence type="ECO:0000256" key="7">
    <source>
        <dbReference type="ARBA" id="ARBA00022490"/>
    </source>
</evidence>
<gene>
    <name evidence="19 21" type="primary">murB</name>
    <name evidence="21" type="ORF">HYS17_11345</name>
</gene>
<evidence type="ECO:0000259" key="20">
    <source>
        <dbReference type="PROSITE" id="PS51387"/>
    </source>
</evidence>
<dbReference type="GO" id="GO:0009252">
    <property type="term" value="P:peptidoglycan biosynthetic process"/>
    <property type="evidence" value="ECO:0007669"/>
    <property type="project" value="UniProtKB-UniRule"/>
</dbReference>
<keyword evidence="10 19" id="KW-0274">FAD</keyword>
<dbReference type="Pfam" id="PF01565">
    <property type="entry name" value="FAD_binding_4"/>
    <property type="match status" value="1"/>
</dbReference>
<feature type="active site" description="Proton donor" evidence="19">
    <location>
        <position position="226"/>
    </location>
</feature>
<comment type="subcellular location">
    <subcellularLocation>
        <location evidence="3 19">Cytoplasm</location>
    </subcellularLocation>
</comment>
<evidence type="ECO:0000256" key="19">
    <source>
        <dbReference type="HAMAP-Rule" id="MF_00037"/>
    </source>
</evidence>
<comment type="catalytic activity">
    <reaction evidence="18 19">
        <text>UDP-N-acetyl-alpha-D-muramate + NADP(+) = UDP-N-acetyl-3-O-(1-carboxyvinyl)-alpha-D-glucosamine + NADPH + H(+)</text>
        <dbReference type="Rhea" id="RHEA:12248"/>
        <dbReference type="ChEBI" id="CHEBI:15378"/>
        <dbReference type="ChEBI" id="CHEBI:57783"/>
        <dbReference type="ChEBI" id="CHEBI:58349"/>
        <dbReference type="ChEBI" id="CHEBI:68483"/>
        <dbReference type="ChEBI" id="CHEBI:70757"/>
        <dbReference type="EC" id="1.3.1.98"/>
    </reaction>
</comment>
<evidence type="ECO:0000256" key="1">
    <source>
        <dbReference type="ARBA" id="ARBA00001974"/>
    </source>
</evidence>
<dbReference type="GO" id="GO:0008762">
    <property type="term" value="F:UDP-N-acetylmuramate dehydrogenase activity"/>
    <property type="evidence" value="ECO:0007669"/>
    <property type="project" value="UniProtKB-UniRule"/>
</dbReference>
<evidence type="ECO:0000256" key="2">
    <source>
        <dbReference type="ARBA" id="ARBA00003921"/>
    </source>
</evidence>
<keyword evidence="9 19" id="KW-0285">Flavoprotein</keyword>
<dbReference type="HAMAP" id="MF_00037">
    <property type="entry name" value="MurB"/>
    <property type="match status" value="1"/>
</dbReference>
<dbReference type="GO" id="GO:0051301">
    <property type="term" value="P:cell division"/>
    <property type="evidence" value="ECO:0007669"/>
    <property type="project" value="UniProtKB-KW"/>
</dbReference>
<dbReference type="InterPro" id="IPR011601">
    <property type="entry name" value="MurB_C"/>
</dbReference>
<evidence type="ECO:0000313" key="22">
    <source>
        <dbReference type="Proteomes" id="UP000595362"/>
    </source>
</evidence>
<organism evidence="21 22">
    <name type="scientific">Micavibrio aeruginosavorus</name>
    <dbReference type="NCBI Taxonomy" id="349221"/>
    <lineage>
        <taxon>Bacteria</taxon>
        <taxon>Pseudomonadati</taxon>
        <taxon>Bdellovibrionota</taxon>
        <taxon>Bdellovibrionia</taxon>
        <taxon>Bdellovibrionales</taxon>
        <taxon>Pseudobdellovibrionaceae</taxon>
        <taxon>Micavibrio</taxon>
    </lineage>
</organism>
<evidence type="ECO:0000256" key="8">
    <source>
        <dbReference type="ARBA" id="ARBA00022618"/>
    </source>
</evidence>
<dbReference type="NCBIfam" id="TIGR00179">
    <property type="entry name" value="murB"/>
    <property type="match status" value="1"/>
</dbReference>
<dbReference type="AlphaFoldDB" id="A0A7T5R266"/>
<evidence type="ECO:0000256" key="14">
    <source>
        <dbReference type="ARBA" id="ARBA00023002"/>
    </source>
</evidence>
<dbReference type="NCBIfam" id="NF010480">
    <property type="entry name" value="PRK13905.1"/>
    <property type="match status" value="1"/>
</dbReference>
<dbReference type="Gene3D" id="3.90.78.10">
    <property type="entry name" value="UDP-N-acetylenolpyruvoylglucosamine reductase, C-terminal domain"/>
    <property type="match status" value="1"/>
</dbReference>
<dbReference type="GO" id="GO:0071949">
    <property type="term" value="F:FAD binding"/>
    <property type="evidence" value="ECO:0007669"/>
    <property type="project" value="InterPro"/>
</dbReference>
<comment type="pathway">
    <text evidence="4 19">Cell wall biogenesis; peptidoglycan biosynthesis.</text>
</comment>
<evidence type="ECO:0000256" key="16">
    <source>
        <dbReference type="ARBA" id="ARBA00023316"/>
    </source>
</evidence>
<dbReference type="EMBL" id="CP066681">
    <property type="protein sequence ID" value="QQG36071.1"/>
    <property type="molecule type" value="Genomic_DNA"/>
</dbReference>
<dbReference type="InterPro" id="IPR016169">
    <property type="entry name" value="FAD-bd_PCMH_sub2"/>
</dbReference>
<keyword evidence="12 19" id="KW-0133">Cell shape</keyword>
<evidence type="ECO:0000313" key="21">
    <source>
        <dbReference type="EMBL" id="QQG36071.1"/>
    </source>
</evidence>
<proteinExistence type="inferred from homology"/>
<name>A0A7T5R266_9BACT</name>
<evidence type="ECO:0000256" key="11">
    <source>
        <dbReference type="ARBA" id="ARBA00022857"/>
    </source>
</evidence>
<dbReference type="InterPro" id="IPR036318">
    <property type="entry name" value="FAD-bd_PCMH-like_sf"/>
</dbReference>
<comment type="cofactor">
    <cofactor evidence="1 19">
        <name>FAD</name>
        <dbReference type="ChEBI" id="CHEBI:57692"/>
    </cofactor>
</comment>
<keyword evidence="14 19" id="KW-0560">Oxidoreductase</keyword>
<reference evidence="21 22" key="1">
    <citation type="submission" date="2020-07" db="EMBL/GenBank/DDBJ databases">
        <title>Huge and variable diversity of episymbiotic CPR bacteria and DPANN archaea in groundwater ecosystems.</title>
        <authorList>
            <person name="He C.Y."/>
            <person name="Keren R."/>
            <person name="Whittaker M."/>
            <person name="Farag I.F."/>
            <person name="Doudna J."/>
            <person name="Cate J.H.D."/>
            <person name="Banfield J.F."/>
        </authorList>
    </citation>
    <scope>NUCLEOTIDE SEQUENCE [LARGE SCALE GENOMIC DNA]</scope>
    <source>
        <strain evidence="21">NC_groundwater_70_Ag_B-0.1um_54_66</strain>
    </source>
</reference>
<keyword evidence="16 19" id="KW-0961">Cell wall biogenesis/degradation</keyword>
<feature type="domain" description="FAD-binding PCMH-type" evidence="20">
    <location>
        <begin position="32"/>
        <end position="197"/>
    </location>
</feature>
<dbReference type="EC" id="1.3.1.98" evidence="5 19"/>
<keyword evidence="7 19" id="KW-0963">Cytoplasm</keyword>
<sequence>MTAILKEREWGLPPVRGRYTENAPLGEVGWFRCGGAAEVLFKPADQDDLVSFLAQCPSHIPVTTLGVLSNTIVRDGGVRGVVIRLGKEFAAIETQSGGLVRAGAMALDGNVAQAAAKASVAGLEFFSGIPGTIGGALRMNAGCYGSETQDVLVEVTAVDRTGLVHKMTPADMGMSYRHTGTPEEYVFTEALFQGRPGKEDDIRAFMAGIKEKRGASQPIREKTGGSTFANPTAEEVEKAGLSAGTKVWQLIDRAGCRGLTIGGAMMSELHANFMINTGMATATALEALGEEVRRRVLADSGISLRWEIKRIGEPLAK</sequence>
<evidence type="ECO:0000256" key="3">
    <source>
        <dbReference type="ARBA" id="ARBA00004496"/>
    </source>
</evidence>
<evidence type="ECO:0000256" key="15">
    <source>
        <dbReference type="ARBA" id="ARBA00023306"/>
    </source>
</evidence>
<evidence type="ECO:0000256" key="5">
    <source>
        <dbReference type="ARBA" id="ARBA00012518"/>
    </source>
</evidence>
<dbReference type="InterPro" id="IPR036635">
    <property type="entry name" value="MurB_C_sf"/>
</dbReference>
<keyword evidence="15 19" id="KW-0131">Cell cycle</keyword>
<dbReference type="SUPFAM" id="SSF56176">
    <property type="entry name" value="FAD-binding/transporter-associated domain-like"/>
    <property type="match status" value="1"/>
</dbReference>
<dbReference type="InterPro" id="IPR016167">
    <property type="entry name" value="FAD-bd_PCMH_sub1"/>
</dbReference>
<evidence type="ECO:0000256" key="17">
    <source>
        <dbReference type="ARBA" id="ARBA00031026"/>
    </source>
</evidence>
<dbReference type="GO" id="GO:0071555">
    <property type="term" value="P:cell wall organization"/>
    <property type="evidence" value="ECO:0007669"/>
    <property type="project" value="UniProtKB-KW"/>
</dbReference>
<evidence type="ECO:0000256" key="18">
    <source>
        <dbReference type="ARBA" id="ARBA00048914"/>
    </source>
</evidence>
<dbReference type="InterPro" id="IPR016166">
    <property type="entry name" value="FAD-bd_PCMH"/>
</dbReference>
<dbReference type="InterPro" id="IPR003170">
    <property type="entry name" value="MurB"/>
</dbReference>
<evidence type="ECO:0000256" key="13">
    <source>
        <dbReference type="ARBA" id="ARBA00022984"/>
    </source>
</evidence>
<dbReference type="PROSITE" id="PS51387">
    <property type="entry name" value="FAD_PCMH"/>
    <property type="match status" value="1"/>
</dbReference>
<dbReference type="Proteomes" id="UP000595362">
    <property type="component" value="Chromosome"/>
</dbReference>
<keyword evidence="8 19" id="KW-0132">Cell division</keyword>
<protein>
    <recommendedName>
        <fullName evidence="6 19">UDP-N-acetylenolpyruvoylglucosamine reductase</fullName>
        <ecNumber evidence="5 19">1.3.1.98</ecNumber>
    </recommendedName>
    <alternativeName>
        <fullName evidence="17 19">UDP-N-acetylmuramate dehydrogenase</fullName>
    </alternativeName>
</protein>
<evidence type="ECO:0000256" key="12">
    <source>
        <dbReference type="ARBA" id="ARBA00022960"/>
    </source>
</evidence>